<comment type="caution">
    <text evidence="1">The sequence shown here is derived from an EMBL/GenBank/DDBJ whole genome shotgun (WGS) entry which is preliminary data.</text>
</comment>
<gene>
    <name evidence="1" type="ORF">MJO28_009299</name>
</gene>
<name>A0ACC0E782_9BASI</name>
<keyword evidence="2" id="KW-1185">Reference proteome</keyword>
<reference evidence="2" key="2">
    <citation type="journal article" date="2018" name="Mol. Plant Microbe Interact.">
        <title>Genome sequence resources for the wheat stripe rust pathogen (Puccinia striiformis f. sp. tritici) and the barley stripe rust pathogen (Puccinia striiformis f. sp. hordei).</title>
        <authorList>
            <person name="Xia C."/>
            <person name="Wang M."/>
            <person name="Yin C."/>
            <person name="Cornejo O.E."/>
            <person name="Hulbert S.H."/>
            <person name="Chen X."/>
        </authorList>
    </citation>
    <scope>NUCLEOTIDE SEQUENCE [LARGE SCALE GENOMIC DNA]</scope>
    <source>
        <strain evidence="2">93-210</strain>
    </source>
</reference>
<organism evidence="1 2">
    <name type="scientific">Puccinia striiformis f. sp. tritici</name>
    <dbReference type="NCBI Taxonomy" id="168172"/>
    <lineage>
        <taxon>Eukaryota</taxon>
        <taxon>Fungi</taxon>
        <taxon>Dikarya</taxon>
        <taxon>Basidiomycota</taxon>
        <taxon>Pucciniomycotina</taxon>
        <taxon>Pucciniomycetes</taxon>
        <taxon>Pucciniales</taxon>
        <taxon>Pucciniaceae</taxon>
        <taxon>Puccinia</taxon>
    </lineage>
</organism>
<accession>A0ACC0E782</accession>
<protein>
    <submittedName>
        <fullName evidence="1">Uncharacterized protein</fullName>
    </submittedName>
</protein>
<evidence type="ECO:0000313" key="2">
    <source>
        <dbReference type="Proteomes" id="UP001060170"/>
    </source>
</evidence>
<reference evidence="2" key="1">
    <citation type="journal article" date="2018" name="BMC Genomics">
        <title>Genomic insights into host adaptation between the wheat stripe rust pathogen (Puccinia striiformis f. sp. tritici) and the barley stripe rust pathogen (Puccinia striiformis f. sp. hordei).</title>
        <authorList>
            <person name="Xia C."/>
            <person name="Wang M."/>
            <person name="Yin C."/>
            <person name="Cornejo O.E."/>
            <person name="Hulbert S.H."/>
            <person name="Chen X."/>
        </authorList>
    </citation>
    <scope>NUCLEOTIDE SEQUENCE [LARGE SCALE GENOMIC DNA]</scope>
    <source>
        <strain evidence="2">93-210</strain>
    </source>
</reference>
<sequence length="315" mass="34561">MIIPLTDLTTFQKDVCVLTGIPEHDLSDSTIKRPIMDYRIFMLSKANFSRAFTSFLASIYMTLDQSSLLVCATVARDGKPSGTLSASGSAMPCAAHGGGRAAGPIRRKIERERWESGSKVPDSGGDSGGSGVTVIGSHTVKQTERKSRAGWADPDDLEDLKKGSYQGLVPISPIASHHSSIRNPQANLRQFQDPRMLALMIICILLAQAPFHVRSSGIHGIDLDPDPIWNQPPRLKLRARRSVRLPATPGTTHAKKDVLPVQWLEAREKSTAMQSSGNFVSSSTWWSRYWMEPEAGDHAVLKRRHPFASEQVPSV</sequence>
<dbReference type="EMBL" id="CM045873">
    <property type="protein sequence ID" value="KAI7947391.1"/>
    <property type="molecule type" value="Genomic_DNA"/>
</dbReference>
<proteinExistence type="predicted"/>
<reference evidence="1 2" key="3">
    <citation type="journal article" date="2022" name="Microbiol. Spectr.">
        <title>Folding features and dynamics of 3D genome architecture in plant fungal pathogens.</title>
        <authorList>
            <person name="Xia C."/>
        </authorList>
    </citation>
    <scope>NUCLEOTIDE SEQUENCE [LARGE SCALE GENOMIC DNA]</scope>
    <source>
        <strain evidence="1 2">93-210</strain>
    </source>
</reference>
<evidence type="ECO:0000313" key="1">
    <source>
        <dbReference type="EMBL" id="KAI7947391.1"/>
    </source>
</evidence>
<dbReference type="Proteomes" id="UP001060170">
    <property type="component" value="Chromosome 9"/>
</dbReference>